<evidence type="ECO:0000313" key="2">
    <source>
        <dbReference type="EMBL" id="MCY1723155.1"/>
    </source>
</evidence>
<organism evidence="2 3">
    <name type="scientific">Draconibacterium aestuarii</name>
    <dbReference type="NCBI Taxonomy" id="2998507"/>
    <lineage>
        <taxon>Bacteria</taxon>
        <taxon>Pseudomonadati</taxon>
        <taxon>Bacteroidota</taxon>
        <taxon>Bacteroidia</taxon>
        <taxon>Marinilabiliales</taxon>
        <taxon>Prolixibacteraceae</taxon>
        <taxon>Draconibacterium</taxon>
    </lineage>
</organism>
<protein>
    <submittedName>
        <fullName evidence="2">DUF5320 domain-containing protein</fullName>
    </submittedName>
</protein>
<dbReference type="InterPro" id="IPR035205">
    <property type="entry name" value="DUF5320"/>
</dbReference>
<feature type="compositionally biased region" description="Polar residues" evidence="1">
    <location>
        <begin position="13"/>
        <end position="31"/>
    </location>
</feature>
<dbReference type="Pfam" id="PF17253">
    <property type="entry name" value="DUF5320"/>
    <property type="match status" value="1"/>
</dbReference>
<feature type="compositionally biased region" description="Basic residues" evidence="1">
    <location>
        <begin position="62"/>
        <end position="79"/>
    </location>
</feature>
<dbReference type="Proteomes" id="UP001145087">
    <property type="component" value="Unassembled WGS sequence"/>
</dbReference>
<feature type="region of interest" description="Disordered" evidence="1">
    <location>
        <begin position="1"/>
        <end position="79"/>
    </location>
</feature>
<reference evidence="2" key="1">
    <citation type="submission" date="2022-11" db="EMBL/GenBank/DDBJ databases">
        <title>Marilongibacter aestuarii gen. nov., sp. nov., isolated from tidal flat sediment.</title>
        <authorList>
            <person name="Jiayan W."/>
        </authorList>
    </citation>
    <scope>NUCLEOTIDE SEQUENCE</scope>
    <source>
        <strain evidence="2">Z1-6</strain>
    </source>
</reference>
<comment type="caution">
    <text evidence="2">The sequence shown here is derived from an EMBL/GenBank/DDBJ whole genome shotgun (WGS) entry which is preliminary data.</text>
</comment>
<evidence type="ECO:0000256" key="1">
    <source>
        <dbReference type="SAM" id="MobiDB-lite"/>
    </source>
</evidence>
<dbReference type="RefSeq" id="WP_343335481.1">
    <property type="nucleotide sequence ID" value="NZ_JAPOHD010000067.1"/>
</dbReference>
<accession>A0A9X3FHA6</accession>
<proteinExistence type="predicted"/>
<dbReference type="AlphaFoldDB" id="A0A9X3FHA6"/>
<keyword evidence="3" id="KW-1185">Reference proteome</keyword>
<gene>
    <name evidence="2" type="ORF">OU798_22595</name>
</gene>
<evidence type="ECO:0000313" key="3">
    <source>
        <dbReference type="Proteomes" id="UP001145087"/>
    </source>
</evidence>
<dbReference type="EMBL" id="JAPOHD010000067">
    <property type="protein sequence ID" value="MCY1723155.1"/>
    <property type="molecule type" value="Genomic_DNA"/>
</dbReference>
<name>A0A9X3FHA6_9BACT</name>
<sequence length="79" mass="8378">MPGLDKTGPLGEGSQTGRKQGNCSDNNTANSDRPLGLGRRMGRGFRNRRNPELESGSGLRGGKGRGRGLGRSQRRGQNA</sequence>